<evidence type="ECO:0000313" key="2">
    <source>
        <dbReference type="Proteomes" id="UP000694393"/>
    </source>
</evidence>
<accession>A0A8C8VKF5</accession>
<evidence type="ECO:0000313" key="1">
    <source>
        <dbReference type="Ensembl" id="ENSPCEP00000014611.1"/>
    </source>
</evidence>
<keyword evidence="2" id="KW-1185">Reference proteome</keyword>
<dbReference type="AlphaFoldDB" id="A0A8C8VKF5"/>
<name>A0A8C8VKF5_9SAUR</name>
<protein>
    <submittedName>
        <fullName evidence="1">Uncharacterized protein</fullName>
    </submittedName>
</protein>
<reference evidence="1" key="2">
    <citation type="submission" date="2025-09" db="UniProtKB">
        <authorList>
            <consortium name="Ensembl"/>
        </authorList>
    </citation>
    <scope>IDENTIFICATION</scope>
</reference>
<organism evidence="1 2">
    <name type="scientific">Pelusios castaneus</name>
    <name type="common">West African mud turtle</name>
    <dbReference type="NCBI Taxonomy" id="367368"/>
    <lineage>
        <taxon>Eukaryota</taxon>
        <taxon>Metazoa</taxon>
        <taxon>Chordata</taxon>
        <taxon>Craniata</taxon>
        <taxon>Vertebrata</taxon>
        <taxon>Euteleostomi</taxon>
        <taxon>Archelosauria</taxon>
        <taxon>Testudinata</taxon>
        <taxon>Testudines</taxon>
        <taxon>Pleurodira</taxon>
        <taxon>Pelomedusidae</taxon>
        <taxon>Pelusios</taxon>
    </lineage>
</organism>
<dbReference type="Ensembl" id="ENSPCET00000015139.1">
    <property type="protein sequence ID" value="ENSPCEP00000014611.1"/>
    <property type="gene ID" value="ENSPCEG00000011594.1"/>
</dbReference>
<proteinExistence type="predicted"/>
<dbReference type="Proteomes" id="UP000694393">
    <property type="component" value="Unplaced"/>
</dbReference>
<sequence length="79" mass="9517">MVKLWLSIRHMLNSTDYHRNFPSNTLVTKHFYCLLITHSHYPRCPIQVINLKFTCQWSLSIFHMYLSPHWMSDLPCILP</sequence>
<reference evidence="1" key="1">
    <citation type="submission" date="2025-08" db="UniProtKB">
        <authorList>
            <consortium name="Ensembl"/>
        </authorList>
    </citation>
    <scope>IDENTIFICATION</scope>
</reference>